<protein>
    <submittedName>
        <fullName evidence="3">Uncharacterized protein</fullName>
    </submittedName>
</protein>
<evidence type="ECO:0000313" key="3">
    <source>
        <dbReference type="EMBL" id="TWW72159.1"/>
    </source>
</evidence>
<evidence type="ECO:0000256" key="1">
    <source>
        <dbReference type="SAM" id="Coils"/>
    </source>
</evidence>
<keyword evidence="2" id="KW-0472">Membrane</keyword>
<gene>
    <name evidence="3" type="ORF">D4764_16G0006560</name>
</gene>
<keyword evidence="4" id="KW-1185">Reference proteome</keyword>
<proteinExistence type="predicted"/>
<dbReference type="PROSITE" id="PS51257">
    <property type="entry name" value="PROKAR_LIPOPROTEIN"/>
    <property type="match status" value="1"/>
</dbReference>
<dbReference type="Proteomes" id="UP000324091">
    <property type="component" value="Chromosome 16"/>
</dbReference>
<keyword evidence="2" id="KW-0812">Transmembrane</keyword>
<dbReference type="EMBL" id="RHFK02000008">
    <property type="protein sequence ID" value="TWW72159.1"/>
    <property type="molecule type" value="Genomic_DNA"/>
</dbReference>
<accession>A0A5C6NZQ0</accession>
<reference evidence="3 4" key="1">
    <citation type="submission" date="2019-04" db="EMBL/GenBank/DDBJ databases">
        <title>Chromosome genome assembly for Takifugu flavidus.</title>
        <authorList>
            <person name="Xiao S."/>
        </authorList>
    </citation>
    <scope>NUCLEOTIDE SEQUENCE [LARGE SCALE GENOMIC DNA]</scope>
    <source>
        <strain evidence="3">HTHZ2018</strain>
        <tissue evidence="3">Muscle</tissue>
    </source>
</reference>
<keyword evidence="2" id="KW-1133">Transmembrane helix</keyword>
<feature type="coiled-coil region" evidence="1">
    <location>
        <begin position="71"/>
        <end position="129"/>
    </location>
</feature>
<keyword evidence="1" id="KW-0175">Coiled coil</keyword>
<comment type="caution">
    <text evidence="3">The sequence shown here is derived from an EMBL/GenBank/DDBJ whole genome shotgun (WGS) entry which is preliminary data.</text>
</comment>
<feature type="transmembrane region" description="Helical" evidence="2">
    <location>
        <begin position="21"/>
        <end position="46"/>
    </location>
</feature>
<evidence type="ECO:0000256" key="2">
    <source>
        <dbReference type="SAM" id="Phobius"/>
    </source>
</evidence>
<name>A0A5C6NZQ0_9TELE</name>
<sequence length="162" mass="17729">MRANSKGSLYMVNVGSRHLPLYPLVIGCLGLLNIILLFAAIAIGIYCGQASEVTDPFQRAIQTLAETKQLHADKTEALKVLQDTLKTLKTEEVISQKLKMQLQSNTSISDNLQLKLQKLQQERATLHSNPAFSPTLTGDRAAGPDPGVLLICLTWKNVLFAS</sequence>
<organism evidence="3 4">
    <name type="scientific">Takifugu flavidus</name>
    <name type="common">sansaifugu</name>
    <dbReference type="NCBI Taxonomy" id="433684"/>
    <lineage>
        <taxon>Eukaryota</taxon>
        <taxon>Metazoa</taxon>
        <taxon>Chordata</taxon>
        <taxon>Craniata</taxon>
        <taxon>Vertebrata</taxon>
        <taxon>Euteleostomi</taxon>
        <taxon>Actinopterygii</taxon>
        <taxon>Neopterygii</taxon>
        <taxon>Teleostei</taxon>
        <taxon>Neoteleostei</taxon>
        <taxon>Acanthomorphata</taxon>
        <taxon>Eupercaria</taxon>
        <taxon>Tetraodontiformes</taxon>
        <taxon>Tetradontoidea</taxon>
        <taxon>Tetraodontidae</taxon>
        <taxon>Takifugu</taxon>
    </lineage>
</organism>
<dbReference type="AlphaFoldDB" id="A0A5C6NZQ0"/>
<evidence type="ECO:0000313" key="4">
    <source>
        <dbReference type="Proteomes" id="UP000324091"/>
    </source>
</evidence>